<sequence>MKDELAFAVHLSFNGNCRQAFHYYQICFGGELTLQTLADTPLGVGMSKEMRRAVVWATLRNEYFNLVGSDLSDECNIVTGNSVSILIECSSFTERSRLINKLTGRNFCAMGNGNPLVNIVDIYRTSWLLSVHS</sequence>
<dbReference type="PANTHER" id="PTHR33990">
    <property type="entry name" value="PROTEIN YJDN-RELATED"/>
    <property type="match status" value="1"/>
</dbReference>
<dbReference type="SUPFAM" id="SSF54593">
    <property type="entry name" value="Glyoxalase/Bleomycin resistance protein/Dihydroxybiphenyl dioxygenase"/>
    <property type="match status" value="1"/>
</dbReference>
<organism evidence="1 2">
    <name type="scientific">Pseudobacter ginsenosidimutans</name>
    <dbReference type="NCBI Taxonomy" id="661488"/>
    <lineage>
        <taxon>Bacteria</taxon>
        <taxon>Pseudomonadati</taxon>
        <taxon>Bacteroidota</taxon>
        <taxon>Chitinophagia</taxon>
        <taxon>Chitinophagales</taxon>
        <taxon>Chitinophagaceae</taxon>
        <taxon>Pseudobacter</taxon>
    </lineage>
</organism>
<proteinExistence type="predicted"/>
<name>A0A4Q7MYM4_9BACT</name>
<dbReference type="EMBL" id="SGXA01000001">
    <property type="protein sequence ID" value="RZS74337.1"/>
    <property type="molecule type" value="Genomic_DNA"/>
</dbReference>
<comment type="caution">
    <text evidence="1">The sequence shown here is derived from an EMBL/GenBank/DDBJ whole genome shotgun (WGS) entry which is preliminary data.</text>
</comment>
<evidence type="ECO:0000313" key="2">
    <source>
        <dbReference type="Proteomes" id="UP000293874"/>
    </source>
</evidence>
<gene>
    <name evidence="1" type="ORF">EV199_0181</name>
</gene>
<evidence type="ECO:0008006" key="3">
    <source>
        <dbReference type="Google" id="ProtNLM"/>
    </source>
</evidence>
<dbReference type="RefSeq" id="WP_130538810.1">
    <property type="nucleotide sequence ID" value="NZ_CP042431.1"/>
</dbReference>
<accession>A0A4Q7MYM4</accession>
<reference evidence="1 2" key="1">
    <citation type="submission" date="2019-02" db="EMBL/GenBank/DDBJ databases">
        <title>Genomic Encyclopedia of Type Strains, Phase IV (KMG-IV): sequencing the most valuable type-strain genomes for metagenomic binning, comparative biology and taxonomic classification.</title>
        <authorList>
            <person name="Goeker M."/>
        </authorList>
    </citation>
    <scope>NUCLEOTIDE SEQUENCE [LARGE SCALE GENOMIC DNA]</scope>
    <source>
        <strain evidence="1 2">DSM 18116</strain>
    </source>
</reference>
<dbReference type="Gene3D" id="3.10.180.10">
    <property type="entry name" value="2,3-Dihydroxybiphenyl 1,2-Dioxygenase, domain 1"/>
    <property type="match status" value="1"/>
</dbReference>
<dbReference type="InterPro" id="IPR029068">
    <property type="entry name" value="Glyas_Bleomycin-R_OHBP_Dase"/>
</dbReference>
<dbReference type="PANTHER" id="PTHR33990:SF1">
    <property type="entry name" value="PROTEIN YJDN"/>
    <property type="match status" value="1"/>
</dbReference>
<protein>
    <recommendedName>
        <fullName evidence="3">PhnB protein</fullName>
    </recommendedName>
</protein>
<dbReference type="AlphaFoldDB" id="A0A4Q7MYM4"/>
<keyword evidence="2" id="KW-1185">Reference proteome</keyword>
<evidence type="ECO:0000313" key="1">
    <source>
        <dbReference type="EMBL" id="RZS74337.1"/>
    </source>
</evidence>
<dbReference type="Proteomes" id="UP000293874">
    <property type="component" value="Unassembled WGS sequence"/>
</dbReference>
<dbReference type="OrthoDB" id="9795306at2"/>